<accession>A0A0V1CA41</accession>
<feature type="compositionally biased region" description="Basic and acidic residues" evidence="1">
    <location>
        <begin position="74"/>
        <end position="90"/>
    </location>
</feature>
<keyword evidence="3" id="KW-1185">Reference proteome</keyword>
<dbReference type="AlphaFoldDB" id="A0A0V1CA41"/>
<name>A0A0V1CA41_TRIBR</name>
<evidence type="ECO:0000313" key="2">
    <source>
        <dbReference type="EMBL" id="KRY46049.1"/>
    </source>
</evidence>
<evidence type="ECO:0000256" key="1">
    <source>
        <dbReference type="SAM" id="MobiDB-lite"/>
    </source>
</evidence>
<gene>
    <name evidence="2" type="ORF">T03_8206</name>
</gene>
<sequence>MPLSNIVRVSRHIAYVGKGDFNTKGKCTIDKLFTVAALKLNQGETTTKLWRSEATPTGELGGQEKPDWLGGQQPDERGIDEKVLVTKKPE</sequence>
<reference evidence="2 3" key="1">
    <citation type="submission" date="2015-01" db="EMBL/GenBank/DDBJ databases">
        <title>Evolution of Trichinella species and genotypes.</title>
        <authorList>
            <person name="Korhonen P.K."/>
            <person name="Edoardo P."/>
            <person name="Giuseppe L.R."/>
            <person name="Gasser R.B."/>
        </authorList>
    </citation>
    <scope>NUCLEOTIDE SEQUENCE [LARGE SCALE GENOMIC DNA]</scope>
    <source>
        <strain evidence="2">ISS120</strain>
    </source>
</reference>
<organism evidence="2 3">
    <name type="scientific">Trichinella britovi</name>
    <name type="common">Parasitic roundworm</name>
    <dbReference type="NCBI Taxonomy" id="45882"/>
    <lineage>
        <taxon>Eukaryota</taxon>
        <taxon>Metazoa</taxon>
        <taxon>Ecdysozoa</taxon>
        <taxon>Nematoda</taxon>
        <taxon>Enoplea</taxon>
        <taxon>Dorylaimia</taxon>
        <taxon>Trichinellida</taxon>
        <taxon>Trichinellidae</taxon>
        <taxon>Trichinella</taxon>
    </lineage>
</organism>
<protein>
    <submittedName>
        <fullName evidence="2">Uncharacterized protein</fullName>
    </submittedName>
</protein>
<evidence type="ECO:0000313" key="3">
    <source>
        <dbReference type="Proteomes" id="UP000054653"/>
    </source>
</evidence>
<feature type="region of interest" description="Disordered" evidence="1">
    <location>
        <begin position="50"/>
        <end position="90"/>
    </location>
</feature>
<dbReference type="EMBL" id="JYDI01000311">
    <property type="protein sequence ID" value="KRY46049.1"/>
    <property type="molecule type" value="Genomic_DNA"/>
</dbReference>
<dbReference type="Proteomes" id="UP000054653">
    <property type="component" value="Unassembled WGS sequence"/>
</dbReference>
<proteinExistence type="predicted"/>
<comment type="caution">
    <text evidence="2">The sequence shown here is derived from an EMBL/GenBank/DDBJ whole genome shotgun (WGS) entry which is preliminary data.</text>
</comment>